<protein>
    <submittedName>
        <fullName evidence="2">Uncharacterized protein</fullName>
    </submittedName>
</protein>
<keyword evidence="3" id="KW-1185">Reference proteome</keyword>
<reference evidence="2" key="1">
    <citation type="journal article" date="2022" name="bioRxiv">
        <title>Sequencing and chromosome-scale assembly of the giantPleurodeles waltlgenome.</title>
        <authorList>
            <person name="Brown T."/>
            <person name="Elewa A."/>
            <person name="Iarovenko S."/>
            <person name="Subramanian E."/>
            <person name="Araus A.J."/>
            <person name="Petzold A."/>
            <person name="Susuki M."/>
            <person name="Suzuki K.-i.T."/>
            <person name="Hayashi T."/>
            <person name="Toyoda A."/>
            <person name="Oliveira C."/>
            <person name="Osipova E."/>
            <person name="Leigh N.D."/>
            <person name="Simon A."/>
            <person name="Yun M.H."/>
        </authorList>
    </citation>
    <scope>NUCLEOTIDE SEQUENCE</scope>
    <source>
        <strain evidence="2">20211129_DDA</strain>
        <tissue evidence="2">Liver</tissue>
    </source>
</reference>
<feature type="compositionally biased region" description="Basic and acidic residues" evidence="1">
    <location>
        <begin position="80"/>
        <end position="92"/>
    </location>
</feature>
<sequence length="126" mass="13212">MTPFDGPVGDGPCSIVTGANPAPGTPEQPGAGPNQESSAAVTWRGRGGNRTSGEEKTPMSEEDERGGEEEEEDGDVDEPCLPRKTEEDKEVAAGEWNTAAAPGCRAKNPAMLLEKRGLIRCVSPPH</sequence>
<comment type="caution">
    <text evidence="2">The sequence shown here is derived from an EMBL/GenBank/DDBJ whole genome shotgun (WGS) entry which is preliminary data.</text>
</comment>
<dbReference type="Proteomes" id="UP001066276">
    <property type="component" value="Chromosome 7"/>
</dbReference>
<name>A0AAV7PJ30_PLEWA</name>
<gene>
    <name evidence="2" type="ORF">NDU88_006524</name>
</gene>
<feature type="compositionally biased region" description="Acidic residues" evidence="1">
    <location>
        <begin position="60"/>
        <end position="78"/>
    </location>
</feature>
<dbReference type="AlphaFoldDB" id="A0AAV7PJ30"/>
<proteinExistence type="predicted"/>
<evidence type="ECO:0000256" key="1">
    <source>
        <dbReference type="SAM" id="MobiDB-lite"/>
    </source>
</evidence>
<evidence type="ECO:0000313" key="3">
    <source>
        <dbReference type="Proteomes" id="UP001066276"/>
    </source>
</evidence>
<dbReference type="EMBL" id="JANPWB010000011">
    <property type="protein sequence ID" value="KAJ1128145.1"/>
    <property type="molecule type" value="Genomic_DNA"/>
</dbReference>
<feature type="region of interest" description="Disordered" evidence="1">
    <location>
        <begin position="1"/>
        <end position="96"/>
    </location>
</feature>
<accession>A0AAV7PJ30</accession>
<organism evidence="2 3">
    <name type="scientific">Pleurodeles waltl</name>
    <name type="common">Iberian ribbed newt</name>
    <dbReference type="NCBI Taxonomy" id="8319"/>
    <lineage>
        <taxon>Eukaryota</taxon>
        <taxon>Metazoa</taxon>
        <taxon>Chordata</taxon>
        <taxon>Craniata</taxon>
        <taxon>Vertebrata</taxon>
        <taxon>Euteleostomi</taxon>
        <taxon>Amphibia</taxon>
        <taxon>Batrachia</taxon>
        <taxon>Caudata</taxon>
        <taxon>Salamandroidea</taxon>
        <taxon>Salamandridae</taxon>
        <taxon>Pleurodelinae</taxon>
        <taxon>Pleurodeles</taxon>
    </lineage>
</organism>
<evidence type="ECO:0000313" key="2">
    <source>
        <dbReference type="EMBL" id="KAJ1128145.1"/>
    </source>
</evidence>